<evidence type="ECO:0000256" key="12">
    <source>
        <dbReference type="HAMAP-Rule" id="MF_00983"/>
    </source>
</evidence>
<dbReference type="GO" id="GO:0016887">
    <property type="term" value="F:ATP hydrolysis activity"/>
    <property type="evidence" value="ECO:0007669"/>
    <property type="project" value="RHEA"/>
</dbReference>
<comment type="cofactor">
    <cofactor evidence="12">
        <name>Zn(2+)</name>
        <dbReference type="ChEBI" id="CHEBI:29105"/>
    </cofactor>
    <text evidence="12">Binds 2 zinc ions per subunit.</text>
</comment>
<sequence>MSRVRLLVFNPVLSVLDYRVPPGVDVQLGNVVIAPLGPRQVLGIVWEPDRLDGTEVPESKLRPLLEVLPVPPIAEPLRRLIEWTADYYCAPLNSVARMMLGSMAALRGGGTTTEYRLSGLEPARLTPQRAAALDALQGEQASIRELAELASVSEGVLRGMVNAGILEPVTVDLDRAYPRAQPDHAQPELSEEQQAAADQFIAAVGAGKFQTFLLDGVTGSGKTECYFEAIAAAIRDRKQVLVMLPEIALTENFLRRFEARFGVPPVLWHSSLKQSERRRAWRAIVSGEAQVVVGARSALFMPFKRLGLIVVDEAHEVSFKQDDGVRYNARDVAVIRARFEAIPVILASATPALESLQLAEAGVYQKIDLPSRFGGATLPHIEVVDLRKDEPARQHWLAPSLVKALEDRLARGEQSLLFLNRRGYAPLTLCRHCGYRFQCPNCSAWLVEHRLSRRLACHHCGHASEVPEACPECHTPDCLVACGPGVERIADEVSSLFPEARIAIATSDTLNSPEKIADFVARAEGGAIDVIVGTQLVTKGYHFPELTLVGVIDADMGLEGGDLRAAERTYQQIAQVAGRAGRGVKPGEVLIQTRHPEAAVIAALAAGDRDAFYAAEAEARRDAGAPPFGRWAAIIVSSEDEAEARAAARQIGGARPDLPDVMILGPAPAPLSLLRGRYRYRLLINARRSAQLQDIIRQWLGALAFPQGVRVAVDIDPYSFV</sequence>
<dbReference type="CDD" id="cd17929">
    <property type="entry name" value="DEXHc_priA"/>
    <property type="match status" value="1"/>
</dbReference>
<dbReference type="PROSITE" id="PS51192">
    <property type="entry name" value="HELICASE_ATP_BIND_1"/>
    <property type="match status" value="1"/>
</dbReference>
<dbReference type="InterPro" id="IPR005259">
    <property type="entry name" value="PriA"/>
</dbReference>
<dbReference type="Gene3D" id="3.40.1440.60">
    <property type="entry name" value="PriA, 3(prime) DNA-binding domain"/>
    <property type="match status" value="1"/>
</dbReference>
<dbReference type="KEGG" id="ngf:FRF71_14525"/>
<dbReference type="Gene3D" id="3.40.50.300">
    <property type="entry name" value="P-loop containing nucleotide triphosphate hydrolases"/>
    <property type="match status" value="2"/>
</dbReference>
<dbReference type="GO" id="GO:0006310">
    <property type="term" value="P:DNA recombination"/>
    <property type="evidence" value="ECO:0007669"/>
    <property type="project" value="InterPro"/>
</dbReference>
<comment type="catalytic activity">
    <reaction evidence="11 12">
        <text>ATP + H2O = ADP + phosphate + H(+)</text>
        <dbReference type="Rhea" id="RHEA:13065"/>
        <dbReference type="ChEBI" id="CHEBI:15377"/>
        <dbReference type="ChEBI" id="CHEBI:15378"/>
        <dbReference type="ChEBI" id="CHEBI:30616"/>
        <dbReference type="ChEBI" id="CHEBI:43474"/>
        <dbReference type="ChEBI" id="CHEBI:456216"/>
        <dbReference type="EC" id="5.6.2.4"/>
    </reaction>
</comment>
<evidence type="ECO:0000256" key="9">
    <source>
        <dbReference type="ARBA" id="ARBA00023125"/>
    </source>
</evidence>
<feature type="binding site" evidence="12">
    <location>
        <position position="460"/>
    </location>
    <ligand>
        <name>Zn(2+)</name>
        <dbReference type="ChEBI" id="CHEBI:29105"/>
        <label>2</label>
    </ligand>
</feature>
<evidence type="ECO:0000256" key="10">
    <source>
        <dbReference type="ARBA" id="ARBA00023235"/>
    </source>
</evidence>
<gene>
    <name evidence="12" type="primary">priA</name>
    <name evidence="14" type="ORF">FRF71_14525</name>
</gene>
<dbReference type="SMART" id="SM00487">
    <property type="entry name" value="DEXDc"/>
    <property type="match status" value="1"/>
</dbReference>
<evidence type="ECO:0000259" key="13">
    <source>
        <dbReference type="PROSITE" id="PS51192"/>
    </source>
</evidence>
<dbReference type="GO" id="GO:0005524">
    <property type="term" value="F:ATP binding"/>
    <property type="evidence" value="ECO:0007669"/>
    <property type="project" value="UniProtKB-UniRule"/>
</dbReference>
<feature type="domain" description="Helicase ATP-binding" evidence="13">
    <location>
        <begin position="203"/>
        <end position="369"/>
    </location>
</feature>
<keyword evidence="4 12" id="KW-0547">Nucleotide-binding</keyword>
<evidence type="ECO:0000256" key="2">
    <source>
        <dbReference type="ARBA" id="ARBA00022705"/>
    </source>
</evidence>
<dbReference type="GO" id="GO:1990077">
    <property type="term" value="C:primosome complex"/>
    <property type="evidence" value="ECO:0007669"/>
    <property type="project" value="UniProtKB-UniRule"/>
</dbReference>
<dbReference type="InterPro" id="IPR041222">
    <property type="entry name" value="PriA_3primeBD"/>
</dbReference>
<dbReference type="GO" id="GO:0008270">
    <property type="term" value="F:zinc ion binding"/>
    <property type="evidence" value="ECO:0007669"/>
    <property type="project" value="UniProtKB-UniRule"/>
</dbReference>
<name>A0A5B8S8M9_9SPHN</name>
<feature type="binding site" evidence="12">
    <location>
        <position position="473"/>
    </location>
    <ligand>
        <name>Zn(2+)</name>
        <dbReference type="ChEBI" id="CHEBI:29105"/>
        <label>1</label>
    </ligand>
</feature>
<dbReference type="EC" id="5.6.2.4" evidence="12"/>
<keyword evidence="3 12" id="KW-0479">Metal-binding</keyword>
<comment type="similarity">
    <text evidence="12">Belongs to the helicase family. PriA subfamily.</text>
</comment>
<dbReference type="OrthoDB" id="9759544at2"/>
<dbReference type="NCBIfam" id="NF004070">
    <property type="entry name" value="PRK05580.2-2"/>
    <property type="match status" value="1"/>
</dbReference>
<reference evidence="14 15" key="1">
    <citation type="journal article" date="2013" name="J. Microbiol. Biotechnol.">
        <title>Novosphingobium ginsenosidimutans sp. nov., with the ability to convert ginsenoside.</title>
        <authorList>
            <person name="Kim J.K."/>
            <person name="He D."/>
            <person name="Liu Q.M."/>
            <person name="Park H.Y."/>
            <person name="Jung M.S."/>
            <person name="Yoon M.H."/>
            <person name="Kim S.C."/>
            <person name="Im W.T."/>
        </authorList>
    </citation>
    <scope>NUCLEOTIDE SEQUENCE [LARGE SCALE GENOMIC DNA]</scope>
    <source>
        <strain evidence="14 15">FW-6</strain>
    </source>
</reference>
<keyword evidence="8 12" id="KW-0067">ATP-binding</keyword>
<comment type="function">
    <text evidence="12">Initiates the restart of stalled replication forks, which reloads the replicative helicase on sites other than the origin of replication. Recognizes and binds to abandoned replication forks and remodels them to uncover a helicase loading site. Promotes assembly of the primosome at these replication forks.</text>
</comment>
<dbReference type="InterPro" id="IPR041236">
    <property type="entry name" value="PriA_C"/>
</dbReference>
<dbReference type="Pfam" id="PF18074">
    <property type="entry name" value="PriA_C"/>
    <property type="match status" value="1"/>
</dbReference>
<evidence type="ECO:0000256" key="6">
    <source>
        <dbReference type="ARBA" id="ARBA00022806"/>
    </source>
</evidence>
<comment type="catalytic activity">
    <reaction evidence="12">
        <text>Couples ATP hydrolysis with the unwinding of duplex DNA by translocating in the 3'-5' direction.</text>
        <dbReference type="EC" id="5.6.2.4"/>
    </reaction>
</comment>
<feature type="binding site" evidence="12">
    <location>
        <position position="433"/>
    </location>
    <ligand>
        <name>Zn(2+)</name>
        <dbReference type="ChEBI" id="CHEBI:29105"/>
        <label>1</label>
    </ligand>
</feature>
<dbReference type="Pfam" id="PF18319">
    <property type="entry name" value="Zn_ribbon_PriA"/>
    <property type="match status" value="1"/>
</dbReference>
<evidence type="ECO:0000256" key="5">
    <source>
        <dbReference type="ARBA" id="ARBA00022801"/>
    </source>
</evidence>
<protein>
    <recommendedName>
        <fullName evidence="12">Replication restart protein PriA</fullName>
    </recommendedName>
    <alternativeName>
        <fullName evidence="12">ATP-dependent DNA helicase PriA</fullName>
        <ecNumber evidence="12">5.6.2.4</ecNumber>
    </alternativeName>
    <alternativeName>
        <fullName evidence="12">DNA 3'-5' helicase PriA</fullName>
    </alternativeName>
</protein>
<dbReference type="FunFam" id="3.40.50.300:FF:000489">
    <property type="entry name" value="Primosome assembly protein PriA"/>
    <property type="match status" value="1"/>
</dbReference>
<evidence type="ECO:0000256" key="1">
    <source>
        <dbReference type="ARBA" id="ARBA00022515"/>
    </source>
</evidence>
<feature type="binding site" evidence="12">
    <location>
        <position position="470"/>
    </location>
    <ligand>
        <name>Zn(2+)</name>
        <dbReference type="ChEBI" id="CHEBI:29105"/>
        <label>1</label>
    </ligand>
</feature>
<dbReference type="HAMAP" id="MF_00983">
    <property type="entry name" value="PriA"/>
    <property type="match status" value="1"/>
</dbReference>
<comment type="subunit">
    <text evidence="12">Component of the replication restart primosome.</text>
</comment>
<dbReference type="EMBL" id="CP042345">
    <property type="protein sequence ID" value="QEA17252.1"/>
    <property type="molecule type" value="Genomic_DNA"/>
</dbReference>
<dbReference type="GO" id="GO:0006270">
    <property type="term" value="P:DNA replication initiation"/>
    <property type="evidence" value="ECO:0007669"/>
    <property type="project" value="TreeGrafter"/>
</dbReference>
<evidence type="ECO:0000313" key="15">
    <source>
        <dbReference type="Proteomes" id="UP000321172"/>
    </source>
</evidence>
<dbReference type="RefSeq" id="WP_147091331.1">
    <property type="nucleotide sequence ID" value="NZ_BAABJD010000002.1"/>
</dbReference>
<keyword evidence="2 12" id="KW-0235">DNA replication</keyword>
<feature type="binding site" evidence="12">
    <location>
        <position position="430"/>
    </location>
    <ligand>
        <name>Zn(2+)</name>
        <dbReference type="ChEBI" id="CHEBI:29105"/>
        <label>1</label>
    </ligand>
</feature>
<proteinExistence type="inferred from homology"/>
<keyword evidence="10 12" id="KW-0413">Isomerase</keyword>
<dbReference type="InterPro" id="IPR027417">
    <property type="entry name" value="P-loop_NTPase"/>
</dbReference>
<evidence type="ECO:0000256" key="7">
    <source>
        <dbReference type="ARBA" id="ARBA00022833"/>
    </source>
</evidence>
<dbReference type="GO" id="GO:0006269">
    <property type="term" value="P:DNA replication, synthesis of primer"/>
    <property type="evidence" value="ECO:0007669"/>
    <property type="project" value="UniProtKB-KW"/>
</dbReference>
<dbReference type="InterPro" id="IPR014001">
    <property type="entry name" value="Helicase_ATP-bd"/>
</dbReference>
<dbReference type="InterPro" id="IPR011545">
    <property type="entry name" value="DEAD/DEAH_box_helicase_dom"/>
</dbReference>
<evidence type="ECO:0000313" key="14">
    <source>
        <dbReference type="EMBL" id="QEA17252.1"/>
    </source>
</evidence>
<evidence type="ECO:0000256" key="3">
    <source>
        <dbReference type="ARBA" id="ARBA00022723"/>
    </source>
</evidence>
<keyword evidence="15" id="KW-1185">Reference proteome</keyword>
<dbReference type="GO" id="GO:0003677">
    <property type="term" value="F:DNA binding"/>
    <property type="evidence" value="ECO:0007669"/>
    <property type="project" value="UniProtKB-UniRule"/>
</dbReference>
<dbReference type="SUPFAM" id="SSF52540">
    <property type="entry name" value="P-loop containing nucleoside triphosphate hydrolases"/>
    <property type="match status" value="2"/>
</dbReference>
<dbReference type="Proteomes" id="UP000321172">
    <property type="component" value="Chromosome"/>
</dbReference>
<keyword evidence="5 12" id="KW-0378">Hydrolase</keyword>
<accession>A0A5B8S8M9</accession>
<dbReference type="PANTHER" id="PTHR30580:SF0">
    <property type="entry name" value="PRIMOSOMAL PROTEIN N"/>
    <property type="match status" value="1"/>
</dbReference>
<dbReference type="PANTHER" id="PTHR30580">
    <property type="entry name" value="PRIMOSOMAL PROTEIN N"/>
    <property type="match status" value="1"/>
</dbReference>
<keyword evidence="7 12" id="KW-0862">Zinc</keyword>
<dbReference type="AlphaFoldDB" id="A0A5B8S8M9"/>
<feature type="binding site" evidence="12">
    <location>
        <position position="457"/>
    </location>
    <ligand>
        <name>Zn(2+)</name>
        <dbReference type="ChEBI" id="CHEBI:29105"/>
        <label>2</label>
    </ligand>
</feature>
<dbReference type="InterPro" id="IPR042115">
    <property type="entry name" value="PriA_3primeBD_sf"/>
</dbReference>
<dbReference type="NCBIfam" id="TIGR00595">
    <property type="entry name" value="priA"/>
    <property type="match status" value="1"/>
</dbReference>
<feature type="binding site" evidence="12">
    <location>
        <position position="439"/>
    </location>
    <ligand>
        <name>Zn(2+)</name>
        <dbReference type="ChEBI" id="CHEBI:29105"/>
        <label>2</label>
    </ligand>
</feature>
<keyword evidence="6 12" id="KW-0347">Helicase</keyword>
<dbReference type="InterPro" id="IPR040498">
    <property type="entry name" value="PriA_CRR"/>
</dbReference>
<dbReference type="GO" id="GO:0006302">
    <property type="term" value="P:double-strand break repair"/>
    <property type="evidence" value="ECO:0007669"/>
    <property type="project" value="InterPro"/>
</dbReference>
<keyword evidence="1 12" id="KW-0639">Primosome</keyword>
<evidence type="ECO:0000256" key="4">
    <source>
        <dbReference type="ARBA" id="ARBA00022741"/>
    </source>
</evidence>
<dbReference type="GO" id="GO:0043138">
    <property type="term" value="F:3'-5' DNA helicase activity"/>
    <property type="evidence" value="ECO:0007669"/>
    <property type="project" value="UniProtKB-EC"/>
</dbReference>
<dbReference type="Pfam" id="PF17764">
    <property type="entry name" value="PriA_3primeBD"/>
    <property type="match status" value="1"/>
</dbReference>
<evidence type="ECO:0000256" key="8">
    <source>
        <dbReference type="ARBA" id="ARBA00022840"/>
    </source>
</evidence>
<feature type="binding site" evidence="12">
    <location>
        <position position="442"/>
    </location>
    <ligand>
        <name>Zn(2+)</name>
        <dbReference type="ChEBI" id="CHEBI:29105"/>
        <label>2</label>
    </ligand>
</feature>
<organism evidence="14 15">
    <name type="scientific">Novosphingobium ginsenosidimutans</name>
    <dbReference type="NCBI Taxonomy" id="1176536"/>
    <lineage>
        <taxon>Bacteria</taxon>
        <taxon>Pseudomonadati</taxon>
        <taxon>Pseudomonadota</taxon>
        <taxon>Alphaproteobacteria</taxon>
        <taxon>Sphingomonadales</taxon>
        <taxon>Sphingomonadaceae</taxon>
        <taxon>Novosphingobium</taxon>
    </lineage>
</organism>
<keyword evidence="9 12" id="KW-0238">DNA-binding</keyword>
<dbReference type="Pfam" id="PF00270">
    <property type="entry name" value="DEAD"/>
    <property type="match status" value="1"/>
</dbReference>
<evidence type="ECO:0000256" key="11">
    <source>
        <dbReference type="ARBA" id="ARBA00048988"/>
    </source>
</evidence>